<evidence type="ECO:0000256" key="7">
    <source>
        <dbReference type="ARBA" id="ARBA00023136"/>
    </source>
</evidence>
<dbReference type="InterPro" id="IPR003004">
    <property type="entry name" value="GspF/PilC"/>
</dbReference>
<comment type="caution">
    <text evidence="10">The sequence shown here is derived from an EMBL/GenBank/DDBJ whole genome shotgun (WGS) entry which is preliminary data.</text>
</comment>
<dbReference type="InterPro" id="IPR018076">
    <property type="entry name" value="T2SS_GspF_dom"/>
</dbReference>
<accession>A0A0G1T456</accession>
<evidence type="ECO:0000256" key="2">
    <source>
        <dbReference type="ARBA" id="ARBA00005745"/>
    </source>
</evidence>
<comment type="subcellular location">
    <subcellularLocation>
        <location evidence="1">Cell inner membrane</location>
        <topology evidence="1">Multi-pass membrane protein</topology>
    </subcellularLocation>
</comment>
<dbReference type="PANTHER" id="PTHR30012">
    <property type="entry name" value="GENERAL SECRETION PATHWAY PROTEIN"/>
    <property type="match status" value="1"/>
</dbReference>
<dbReference type="EMBL" id="LCOK01000018">
    <property type="protein sequence ID" value="KKU76522.1"/>
    <property type="molecule type" value="Genomic_DNA"/>
</dbReference>
<evidence type="ECO:0000256" key="1">
    <source>
        <dbReference type="ARBA" id="ARBA00004429"/>
    </source>
</evidence>
<dbReference type="FunFam" id="1.20.81.30:FF:000001">
    <property type="entry name" value="Type II secretion system protein F"/>
    <property type="match status" value="1"/>
</dbReference>
<protein>
    <submittedName>
        <fullName evidence="10">Type 4 fimbrial assembly protein pilC</fullName>
    </submittedName>
</protein>
<gene>
    <name evidence="10" type="ORF">UY02_C0018G0003</name>
</gene>
<dbReference type="GO" id="GO:0005886">
    <property type="term" value="C:plasma membrane"/>
    <property type="evidence" value="ECO:0007669"/>
    <property type="project" value="UniProtKB-SubCell"/>
</dbReference>
<feature type="domain" description="Type II secretion system protein GspF" evidence="9">
    <location>
        <begin position="273"/>
        <end position="394"/>
    </location>
</feature>
<keyword evidence="7 8" id="KW-0472">Membrane</keyword>
<feature type="transmembrane region" description="Helical" evidence="8">
    <location>
        <begin position="375"/>
        <end position="396"/>
    </location>
</feature>
<keyword evidence="4" id="KW-0997">Cell inner membrane</keyword>
<dbReference type="Pfam" id="PF00482">
    <property type="entry name" value="T2SSF"/>
    <property type="match status" value="2"/>
</dbReference>
<feature type="domain" description="Type II secretion system protein GspF" evidence="9">
    <location>
        <begin position="70"/>
        <end position="192"/>
    </location>
</feature>
<keyword evidence="3" id="KW-1003">Cell membrane</keyword>
<evidence type="ECO:0000259" key="9">
    <source>
        <dbReference type="Pfam" id="PF00482"/>
    </source>
</evidence>
<evidence type="ECO:0000256" key="5">
    <source>
        <dbReference type="ARBA" id="ARBA00022692"/>
    </source>
</evidence>
<evidence type="ECO:0000256" key="8">
    <source>
        <dbReference type="SAM" id="Phobius"/>
    </source>
</evidence>
<dbReference type="Proteomes" id="UP000034682">
    <property type="component" value="Unassembled WGS sequence"/>
</dbReference>
<evidence type="ECO:0000256" key="4">
    <source>
        <dbReference type="ARBA" id="ARBA00022519"/>
    </source>
</evidence>
<dbReference type="PANTHER" id="PTHR30012:SF0">
    <property type="entry name" value="TYPE II SECRETION SYSTEM PROTEIN F-RELATED"/>
    <property type="match status" value="1"/>
</dbReference>
<name>A0A0G1T456_9BACT</name>
<evidence type="ECO:0000313" key="11">
    <source>
        <dbReference type="Proteomes" id="UP000034682"/>
    </source>
</evidence>
<evidence type="ECO:0000256" key="6">
    <source>
        <dbReference type="ARBA" id="ARBA00022989"/>
    </source>
</evidence>
<dbReference type="PRINTS" id="PR00812">
    <property type="entry name" value="BCTERIALGSPF"/>
</dbReference>
<proteinExistence type="inferred from homology"/>
<comment type="similarity">
    <text evidence="2">Belongs to the GSP F family.</text>
</comment>
<keyword evidence="6 8" id="KW-1133">Transmembrane helix</keyword>
<dbReference type="InterPro" id="IPR042094">
    <property type="entry name" value="T2SS_GspF_sf"/>
</dbReference>
<evidence type="ECO:0000313" key="10">
    <source>
        <dbReference type="EMBL" id="KKU76522.1"/>
    </source>
</evidence>
<feature type="transmembrane region" description="Helical" evidence="8">
    <location>
        <begin position="173"/>
        <end position="198"/>
    </location>
</feature>
<evidence type="ECO:0000256" key="3">
    <source>
        <dbReference type="ARBA" id="ARBA00022475"/>
    </source>
</evidence>
<dbReference type="Gene3D" id="1.20.81.30">
    <property type="entry name" value="Type II secretion system (T2SS), domain F"/>
    <property type="match status" value="2"/>
</dbReference>
<dbReference type="AlphaFoldDB" id="A0A0G1T456"/>
<organism evidence="10 11">
    <name type="scientific">Candidatus Giovannonibacteria bacterium GW2011_GWB1_47_6b</name>
    <dbReference type="NCBI Taxonomy" id="1618655"/>
    <lineage>
        <taxon>Bacteria</taxon>
        <taxon>Candidatus Giovannoniibacteriota</taxon>
    </lineage>
</organism>
<feature type="transmembrane region" description="Helical" evidence="8">
    <location>
        <begin position="218"/>
        <end position="241"/>
    </location>
</feature>
<sequence>MLYNYQARTHEGLTRSGSVEAPSVDAAIQMLQRQNLFVLQLESAVKRLPWYQLPLARFHGVGQKEVMLLARQLSTLFEAKVPVVQTFRTLIGQSGSRGMQQHLTEVLDDVQGGMSMSQAMGKHPTVFSNFFVNMVRSGEESGKLDSVFNYLADYLERNYILLTKTRNAMIYPAFILVAFIGVVVMLLTVVIPKLTLIIKEAGQELPIYTRIVIGTSEFLRSFGVFILLLILGVIVVLFQYLKTPEGRRAWSRTQITIPIIGILFQKLYLARLADNLQTLIAGGIPIVRSLQITADVVGNEIYRGIVLEAIEAVRGGSTIADAFEKHPEIPPLLTQMMRVGEETGKLDQILRALARFYSREVDSLIDNLVSLIEPLLILILGVGIGLIVASVLVPIYNLTQAF</sequence>
<reference evidence="10 11" key="1">
    <citation type="journal article" date="2015" name="Nature">
        <title>rRNA introns, odd ribosomes, and small enigmatic genomes across a large radiation of phyla.</title>
        <authorList>
            <person name="Brown C.T."/>
            <person name="Hug L.A."/>
            <person name="Thomas B.C."/>
            <person name="Sharon I."/>
            <person name="Castelle C.J."/>
            <person name="Singh A."/>
            <person name="Wilkins M.J."/>
            <person name="Williams K.H."/>
            <person name="Banfield J.F."/>
        </authorList>
    </citation>
    <scope>NUCLEOTIDE SEQUENCE [LARGE SCALE GENOMIC DNA]</scope>
</reference>
<keyword evidence="5 8" id="KW-0812">Transmembrane</keyword>